<accession>A0A068Y5H8</accession>
<reference evidence="2" key="2">
    <citation type="submission" date="2015-11" db="EMBL/GenBank/DDBJ databases">
        <authorList>
            <person name="Zhang Y."/>
            <person name="Guo Z."/>
        </authorList>
    </citation>
    <scope>NUCLEOTIDE SEQUENCE</scope>
</reference>
<evidence type="ECO:0000313" key="2">
    <source>
        <dbReference type="EMBL" id="CDS40047.1"/>
    </source>
</evidence>
<feature type="coiled-coil region" evidence="1">
    <location>
        <begin position="76"/>
        <end position="121"/>
    </location>
</feature>
<dbReference type="STRING" id="6211.A0A068Y5H8"/>
<dbReference type="OMA" id="LTARCIK"/>
<keyword evidence="3" id="KW-1185">Reference proteome</keyword>
<dbReference type="AlphaFoldDB" id="A0A068Y5H8"/>
<protein>
    <submittedName>
        <fullName evidence="2">Ras guanine nucleotide exchange factor</fullName>
    </submittedName>
</protein>
<name>A0A068Y5H8_ECHMU</name>
<evidence type="ECO:0000313" key="3">
    <source>
        <dbReference type="Proteomes" id="UP000017246"/>
    </source>
</evidence>
<dbReference type="InterPro" id="IPR013083">
    <property type="entry name" value="Znf_RING/FYVE/PHD"/>
</dbReference>
<dbReference type="EMBL" id="LN902841">
    <property type="protein sequence ID" value="CDS40047.1"/>
    <property type="molecule type" value="Genomic_DNA"/>
</dbReference>
<dbReference type="SUPFAM" id="SSF57850">
    <property type="entry name" value="RING/U-box"/>
    <property type="match status" value="1"/>
</dbReference>
<feature type="coiled-coil region" evidence="1">
    <location>
        <begin position="313"/>
        <end position="381"/>
    </location>
</feature>
<organism evidence="2 3">
    <name type="scientific">Echinococcus multilocularis</name>
    <name type="common">Fox tapeworm</name>
    <dbReference type="NCBI Taxonomy" id="6211"/>
    <lineage>
        <taxon>Eukaryota</taxon>
        <taxon>Metazoa</taxon>
        <taxon>Spiralia</taxon>
        <taxon>Lophotrochozoa</taxon>
        <taxon>Platyhelminthes</taxon>
        <taxon>Cestoda</taxon>
        <taxon>Eucestoda</taxon>
        <taxon>Cyclophyllidea</taxon>
        <taxon>Taeniidae</taxon>
        <taxon>Echinococcus</taxon>
    </lineage>
</organism>
<keyword evidence="1" id="KW-0175">Coiled coil</keyword>
<dbReference type="Proteomes" id="UP000017246">
    <property type="component" value="Unassembled WGS sequence"/>
</dbReference>
<dbReference type="OrthoDB" id="6280540at2759"/>
<gene>
    <name evidence="2" type="ORF">EmuJ_000760300</name>
</gene>
<evidence type="ECO:0000256" key="1">
    <source>
        <dbReference type="SAM" id="Coils"/>
    </source>
</evidence>
<dbReference type="Gene3D" id="3.30.40.10">
    <property type="entry name" value="Zinc/RING finger domain, C3HC4 (zinc finger)"/>
    <property type="match status" value="1"/>
</dbReference>
<proteinExistence type="predicted"/>
<sequence length="425" mass="47602">MDSKDESLVCGACKKMMSDPYILPCGHSFCLRPCLLPQAGAVTAHCIHCNVEFDTTKLKPNHNAAFQTCLILLKREEEQELEMEQQHEHNQQLENEEEIHKKTLTDGKENLKMNLERLKSSIALQVDSQKLPKDGIVGALESVGEELRVAVIKALDTIVEKLQMDSSQSIFSVAQQIAKLIKEVTTIKSVCSSLEGTTVSRDAPDKSTLQEKLQDEVSPLDEDAMKLQLTPEMQKETSDQLSNMTAKVIAKLISLNKAANDLRTTQNSLLDPQDLGAIQPLPIYKDLNTAVTAIEAILTRVFDTSMLRVEVNALNMQRKLENLSIDIEKAQKVMLSIPNVLSQLEDEKTQVGEILRILKEMQNLRKTVQDVQQSLADFNTEKYILATDVLTLVRTALDRFEFVIQGETTDDKGRKSLLNEKSTVK</sequence>
<reference evidence="2" key="1">
    <citation type="journal article" date="2013" name="Nature">
        <title>The genomes of four tapeworm species reveal adaptations to parasitism.</title>
        <authorList>
            <person name="Tsai I.J."/>
            <person name="Zarowiecki M."/>
            <person name="Holroyd N."/>
            <person name="Garciarrubio A."/>
            <person name="Sanchez-Flores A."/>
            <person name="Brooks K.L."/>
            <person name="Tracey A."/>
            <person name="Bobes R.J."/>
            <person name="Fragoso G."/>
            <person name="Sciutto E."/>
            <person name="Aslett M."/>
            <person name="Beasley H."/>
            <person name="Bennett H.M."/>
            <person name="Cai J."/>
            <person name="Camicia F."/>
            <person name="Clark R."/>
            <person name="Cucher M."/>
            <person name="De Silva N."/>
            <person name="Day T.A."/>
            <person name="Deplazes P."/>
            <person name="Estrada K."/>
            <person name="Fernandez C."/>
            <person name="Holland P.W."/>
            <person name="Hou J."/>
            <person name="Hu S."/>
            <person name="Huckvale T."/>
            <person name="Hung S.S."/>
            <person name="Kamenetzky L."/>
            <person name="Keane J.A."/>
            <person name="Kiss F."/>
            <person name="Koziol U."/>
            <person name="Lambert O."/>
            <person name="Liu K."/>
            <person name="Luo X."/>
            <person name="Luo Y."/>
            <person name="Macchiaroli N."/>
            <person name="Nichol S."/>
            <person name="Paps J."/>
            <person name="Parkinson J."/>
            <person name="Pouchkina-Stantcheva N."/>
            <person name="Riddiford N."/>
            <person name="Rosenzvit M."/>
            <person name="Salinas G."/>
            <person name="Wasmuth J.D."/>
            <person name="Zamanian M."/>
            <person name="Zheng Y."/>
            <person name="Cai X."/>
            <person name="Soberon X."/>
            <person name="Olson P.D."/>
            <person name="Laclette J.P."/>
            <person name="Brehm K."/>
            <person name="Berriman M."/>
            <person name="Garciarrubio A."/>
            <person name="Bobes R.J."/>
            <person name="Fragoso G."/>
            <person name="Sanchez-Flores A."/>
            <person name="Estrada K."/>
            <person name="Cevallos M.A."/>
            <person name="Morett E."/>
            <person name="Gonzalez V."/>
            <person name="Portillo T."/>
            <person name="Ochoa-Leyva A."/>
            <person name="Jose M.V."/>
            <person name="Sciutto E."/>
            <person name="Landa A."/>
            <person name="Jimenez L."/>
            <person name="Valdes V."/>
            <person name="Carrero J.C."/>
            <person name="Larralde C."/>
            <person name="Morales-Montor J."/>
            <person name="Limon-Lason J."/>
            <person name="Soberon X."/>
            <person name="Laclette J.P."/>
        </authorList>
    </citation>
    <scope>NUCLEOTIDE SEQUENCE [LARGE SCALE GENOMIC DNA]</scope>
</reference>